<reference evidence="4" key="1">
    <citation type="submission" date="2012-02" db="EMBL/GenBank/DDBJ databases">
        <title>The complete genome of Halobacteroides halobius DSM 5150.</title>
        <authorList>
            <person name="Lucas S."/>
            <person name="Copeland A."/>
            <person name="Lapidus A."/>
            <person name="Glavina del Rio T."/>
            <person name="Dalin E."/>
            <person name="Tice H."/>
            <person name="Bruce D."/>
            <person name="Goodwin L."/>
            <person name="Pitluck S."/>
            <person name="Peters L."/>
            <person name="Mikhailova N."/>
            <person name="Gu W."/>
            <person name="Kyrpides N."/>
            <person name="Mavromatis K."/>
            <person name="Ivanova N."/>
            <person name="Brettin T."/>
            <person name="Detter J.C."/>
            <person name="Han C."/>
            <person name="Larimer F."/>
            <person name="Land M."/>
            <person name="Hauser L."/>
            <person name="Markowitz V."/>
            <person name="Cheng J.-F."/>
            <person name="Hugenholtz P."/>
            <person name="Woyke T."/>
            <person name="Wu D."/>
            <person name="Tindall B."/>
            <person name="Pomrenke H."/>
            <person name="Brambilla E."/>
            <person name="Klenk H.-P."/>
            <person name="Eisen J.A."/>
        </authorList>
    </citation>
    <scope>NUCLEOTIDE SEQUENCE [LARGE SCALE GENOMIC DNA]</scope>
    <source>
        <strain evidence="4">ATCC 35273 / DSM 5150 / MD-1</strain>
    </source>
</reference>
<keyword evidence="1" id="KW-1133">Transmembrane helix</keyword>
<dbReference type="GO" id="GO:0080120">
    <property type="term" value="P:CAAX-box protein maturation"/>
    <property type="evidence" value="ECO:0007669"/>
    <property type="project" value="UniProtKB-ARBA"/>
</dbReference>
<protein>
    <submittedName>
        <fullName evidence="3">CAAX amino terminal protease family</fullName>
    </submittedName>
</protein>
<keyword evidence="1" id="KW-0472">Membrane</keyword>
<organism evidence="3 4">
    <name type="scientific">Halobacteroides halobius (strain ATCC 35273 / DSM 5150 / MD-1)</name>
    <dbReference type="NCBI Taxonomy" id="748449"/>
    <lineage>
        <taxon>Bacteria</taxon>
        <taxon>Bacillati</taxon>
        <taxon>Bacillota</taxon>
        <taxon>Clostridia</taxon>
        <taxon>Halanaerobiales</taxon>
        <taxon>Halobacteroidaceae</taxon>
        <taxon>Halobacteroides</taxon>
    </lineage>
</organism>
<feature type="transmembrane region" description="Helical" evidence="1">
    <location>
        <begin position="12"/>
        <end position="39"/>
    </location>
</feature>
<feature type="transmembrane region" description="Helical" evidence="1">
    <location>
        <begin position="219"/>
        <end position="241"/>
    </location>
</feature>
<dbReference type="GO" id="GO:0004175">
    <property type="term" value="F:endopeptidase activity"/>
    <property type="evidence" value="ECO:0007669"/>
    <property type="project" value="UniProtKB-ARBA"/>
</dbReference>
<name>L0K616_HALHC</name>
<feature type="transmembrane region" description="Helical" evidence="1">
    <location>
        <begin position="93"/>
        <end position="115"/>
    </location>
</feature>
<gene>
    <name evidence="3" type="ordered locus">Halha_0744</name>
</gene>
<dbReference type="AlphaFoldDB" id="L0K616"/>
<dbReference type="OrthoDB" id="9782250at2"/>
<dbReference type="Pfam" id="PF02517">
    <property type="entry name" value="Rce1-like"/>
    <property type="match status" value="1"/>
</dbReference>
<evidence type="ECO:0000256" key="1">
    <source>
        <dbReference type="SAM" id="Phobius"/>
    </source>
</evidence>
<feature type="transmembrane region" description="Helical" evidence="1">
    <location>
        <begin position="51"/>
        <end position="72"/>
    </location>
</feature>
<evidence type="ECO:0000313" key="3">
    <source>
        <dbReference type="EMBL" id="AGB40717.1"/>
    </source>
</evidence>
<dbReference type="PANTHER" id="PTHR43592">
    <property type="entry name" value="CAAX AMINO TERMINAL PROTEASE"/>
    <property type="match status" value="1"/>
</dbReference>
<keyword evidence="4" id="KW-1185">Reference proteome</keyword>
<dbReference type="STRING" id="748449.Halha_0744"/>
<feature type="domain" description="CAAX prenyl protease 2/Lysostaphin resistance protein A-like" evidence="2">
    <location>
        <begin position="144"/>
        <end position="232"/>
    </location>
</feature>
<dbReference type="InterPro" id="IPR003675">
    <property type="entry name" value="Rce1/LyrA-like_dom"/>
</dbReference>
<proteinExistence type="predicted"/>
<accession>L0K616</accession>
<dbReference type="GO" id="GO:0006508">
    <property type="term" value="P:proteolysis"/>
    <property type="evidence" value="ECO:0007669"/>
    <property type="project" value="UniProtKB-KW"/>
</dbReference>
<dbReference type="KEGG" id="hhl:Halha_0744"/>
<dbReference type="HOGENOM" id="CLU_098598_0_0_9"/>
<dbReference type="EMBL" id="CP003359">
    <property type="protein sequence ID" value="AGB40717.1"/>
    <property type="molecule type" value="Genomic_DNA"/>
</dbReference>
<feature type="transmembrane region" description="Helical" evidence="1">
    <location>
        <begin position="143"/>
        <end position="163"/>
    </location>
</feature>
<keyword evidence="3" id="KW-0645">Protease</keyword>
<keyword evidence="3" id="KW-0378">Hydrolase</keyword>
<keyword evidence="1" id="KW-0812">Transmembrane</keyword>
<dbReference type="eggNOG" id="COG1266">
    <property type="taxonomic scope" value="Bacteria"/>
</dbReference>
<feature type="transmembrane region" description="Helical" evidence="1">
    <location>
        <begin position="183"/>
        <end position="213"/>
    </location>
</feature>
<dbReference type="RefSeq" id="WP_015326442.1">
    <property type="nucleotide sequence ID" value="NC_019978.1"/>
</dbReference>
<sequence length="246" mass="27803">MGDNSINRQIDWQLADIILVLFFTLTVTPILFHVVWWGLDQILALDSLMQIRLLILNLIQAVLLGSLTLIVVTRNYYLSVSNFGLKKIDIDSILKYGVVGGIVICIFVVLINNLIHAVVSKIYGINPPTQQVIKDLLKSNNNWIFILHTCLIVIIAPISEEIFFRGFIYSYCKSKLGITKGILLNGVIFGLAHFSIWVFIPTFLGGIILAWIYERTNSLYSSILAHGVWNLIIVLLIFIIWKAGIF</sequence>
<dbReference type="PANTHER" id="PTHR43592:SF15">
    <property type="entry name" value="CAAX AMINO TERMINAL PROTEASE FAMILY PROTEIN"/>
    <property type="match status" value="1"/>
</dbReference>
<evidence type="ECO:0000259" key="2">
    <source>
        <dbReference type="Pfam" id="PF02517"/>
    </source>
</evidence>
<evidence type="ECO:0000313" key="4">
    <source>
        <dbReference type="Proteomes" id="UP000010880"/>
    </source>
</evidence>
<dbReference type="Proteomes" id="UP000010880">
    <property type="component" value="Chromosome"/>
</dbReference>